<comment type="pathway">
    <text evidence="1">Lipid metabolism.</text>
</comment>
<evidence type="ECO:0000256" key="1">
    <source>
        <dbReference type="ARBA" id="ARBA00005189"/>
    </source>
</evidence>
<dbReference type="Proteomes" id="UP000007437">
    <property type="component" value="Chromosome"/>
</dbReference>
<keyword evidence="4" id="KW-0472">Membrane</keyword>
<dbReference type="STRING" id="882378.RBRH_02013"/>
<dbReference type="HOGENOM" id="CLU_027938_5_0_4"/>
<feature type="domain" description="Phospholipid/glycerol acyltransferase" evidence="5">
    <location>
        <begin position="115"/>
        <end position="230"/>
    </location>
</feature>
<accession>E5AL39</accession>
<keyword evidence="3 6" id="KW-0012">Acyltransferase</keyword>
<dbReference type="PANTHER" id="PTHR10434:SF40">
    <property type="entry name" value="1-ACYL-SN-GLYCEROL-3-PHOSPHATE ACYLTRANSFERASE"/>
    <property type="match status" value="1"/>
</dbReference>
<dbReference type="GO" id="GO:0003841">
    <property type="term" value="F:1-acylglycerol-3-phosphate O-acyltransferase activity"/>
    <property type="evidence" value="ECO:0007669"/>
    <property type="project" value="TreeGrafter"/>
</dbReference>
<dbReference type="KEGG" id="brh:RBRH_02013"/>
<dbReference type="PANTHER" id="PTHR10434">
    <property type="entry name" value="1-ACYL-SN-GLYCEROL-3-PHOSPHATE ACYLTRANSFERASE"/>
    <property type="match status" value="1"/>
</dbReference>
<keyword evidence="2 6" id="KW-0808">Transferase</keyword>
<dbReference type="CDD" id="cd07989">
    <property type="entry name" value="LPLAT_AGPAT-like"/>
    <property type="match status" value="1"/>
</dbReference>
<proteinExistence type="predicted"/>
<dbReference type="GO" id="GO:0006654">
    <property type="term" value="P:phosphatidic acid biosynthetic process"/>
    <property type="evidence" value="ECO:0007669"/>
    <property type="project" value="TreeGrafter"/>
</dbReference>
<keyword evidence="4" id="KW-1133">Transmembrane helix</keyword>
<dbReference type="SUPFAM" id="SSF69593">
    <property type="entry name" value="Glycerol-3-phosphate (1)-acyltransferase"/>
    <property type="match status" value="1"/>
</dbReference>
<sequence>MRAICRQARQSMRTCMHSRSTSLPPRPTEPTRLVPSKALYRTIMHVIRSTLFFIYLIVYTIPYACACFIAFPFLNANRRYKMAVGWCRSTLWMLRHLVGVSWRIEGLDNLPDGPAVLLPKHQSAWETLAFPAIMPRPLCYVFKRELLYVPFFGWALGMLKMVHVDRNKGHRAFTSLIRQGKERMAEGSWVIMFPEGTRVPVGQRGKYKTGGTRFAIATGVPVVPIAHNAGHVWPRNAFLKFPGIVTVSIGKPIDTRNLNADEVMARVEEWIETEMRRIDPHAYPAQDETPVYAKRASSSEAV</sequence>
<protein>
    <submittedName>
        <fullName evidence="6">N-acylhomoserine lactone synthase</fullName>
        <ecNumber evidence="6">2.3.1.-</ecNumber>
    </submittedName>
</protein>
<evidence type="ECO:0000256" key="4">
    <source>
        <dbReference type="SAM" id="Phobius"/>
    </source>
</evidence>
<evidence type="ECO:0000259" key="5">
    <source>
        <dbReference type="SMART" id="SM00563"/>
    </source>
</evidence>
<reference evidence="6 7" key="1">
    <citation type="journal article" date="2011" name="J. Bacteriol.">
        <title>Complete genome sequence of Burkholderia rhizoxinica, an endosymbiont of Rhizopus microsporus.</title>
        <authorList>
            <person name="Lackner G."/>
            <person name="Moebius N."/>
            <person name="Partida-Martinez L."/>
            <person name="Hertweck C."/>
        </authorList>
    </citation>
    <scope>NUCLEOTIDE SEQUENCE [LARGE SCALE GENOMIC DNA]</scope>
    <source>
        <strain evidence="7">DSM 19002 / CIP 109453 / HKI 454</strain>
    </source>
</reference>
<evidence type="ECO:0000313" key="6">
    <source>
        <dbReference type="EMBL" id="CBW75996.1"/>
    </source>
</evidence>
<evidence type="ECO:0000256" key="2">
    <source>
        <dbReference type="ARBA" id="ARBA00022679"/>
    </source>
</evidence>
<dbReference type="EMBL" id="FR687359">
    <property type="protein sequence ID" value="CBW75996.1"/>
    <property type="molecule type" value="Genomic_DNA"/>
</dbReference>
<evidence type="ECO:0000256" key="3">
    <source>
        <dbReference type="ARBA" id="ARBA00023315"/>
    </source>
</evidence>
<dbReference type="SMART" id="SM00563">
    <property type="entry name" value="PlsC"/>
    <property type="match status" value="1"/>
</dbReference>
<dbReference type="InterPro" id="IPR002123">
    <property type="entry name" value="Plipid/glycerol_acylTrfase"/>
</dbReference>
<keyword evidence="4" id="KW-0812">Transmembrane</keyword>
<feature type="transmembrane region" description="Helical" evidence="4">
    <location>
        <begin position="51"/>
        <end position="74"/>
    </location>
</feature>
<dbReference type="AlphaFoldDB" id="E5AL39"/>
<name>E5AL39_MYCRK</name>
<gene>
    <name evidence="6" type="ordered locus">RBRH_02013</name>
</gene>
<evidence type="ECO:0000313" key="7">
    <source>
        <dbReference type="Proteomes" id="UP000007437"/>
    </source>
</evidence>
<dbReference type="Pfam" id="PF01553">
    <property type="entry name" value="Acyltransferase"/>
    <property type="match status" value="1"/>
</dbReference>
<dbReference type="EC" id="2.3.1.-" evidence="6"/>
<organism evidence="6 7">
    <name type="scientific">Mycetohabitans rhizoxinica (strain DSM 19002 / CIP 109453 / HKI 454)</name>
    <name type="common">Paraburkholderia rhizoxinica</name>
    <dbReference type="NCBI Taxonomy" id="882378"/>
    <lineage>
        <taxon>Bacteria</taxon>
        <taxon>Pseudomonadati</taxon>
        <taxon>Pseudomonadota</taxon>
        <taxon>Betaproteobacteria</taxon>
        <taxon>Burkholderiales</taxon>
        <taxon>Burkholderiaceae</taxon>
        <taxon>Mycetohabitans</taxon>
    </lineage>
</organism>
<dbReference type="eggNOG" id="COG0204">
    <property type="taxonomic scope" value="Bacteria"/>
</dbReference>